<dbReference type="AlphaFoldDB" id="A0A3G8XP48"/>
<dbReference type="OrthoDB" id="1231534at2"/>
<dbReference type="EMBL" id="CP034159">
    <property type="protein sequence ID" value="AZI34323.1"/>
    <property type="molecule type" value="Genomic_DNA"/>
</dbReference>
<gene>
    <name evidence="1" type="ORF">EIB73_14560</name>
</gene>
<evidence type="ECO:0000313" key="2">
    <source>
        <dbReference type="Proteomes" id="UP000270185"/>
    </source>
</evidence>
<organism evidence="1 2">
    <name type="scientific">Kaistella carnis</name>
    <dbReference type="NCBI Taxonomy" id="1241979"/>
    <lineage>
        <taxon>Bacteria</taxon>
        <taxon>Pseudomonadati</taxon>
        <taxon>Bacteroidota</taxon>
        <taxon>Flavobacteriia</taxon>
        <taxon>Flavobacteriales</taxon>
        <taxon>Weeksellaceae</taxon>
        <taxon>Chryseobacterium group</taxon>
        <taxon>Kaistella</taxon>
    </lineage>
</organism>
<keyword evidence="2" id="KW-1185">Reference proteome</keyword>
<dbReference type="KEGG" id="ccas:EIB73_14560"/>
<proteinExistence type="predicted"/>
<accession>A0A3G8XP48</accession>
<dbReference type="RefSeq" id="WP_125025959.1">
    <property type="nucleotide sequence ID" value="NZ_CP034159.1"/>
</dbReference>
<sequence length="217" mass="25506">MIKQKDKLTAFTRVKVDGLFNLQDCAREYGLSAEEVVAFHNKYCPLQDLLTLHLSKYVEYVYLPTTSVSSRKEKLLQNSKLVQPDKISEKKYGVITTFSPKELQLHYQIKVNRNFDHIDLLKQKTYKNNQEIDQTIEQLFEKAEHVLYPLKVATGANGRMRKIINSGDISKRWKEERRPKLAEYYQSETADKILSKLDRAFENIDLKRDLLEKKHLL</sequence>
<evidence type="ECO:0000313" key="1">
    <source>
        <dbReference type="EMBL" id="AZI34323.1"/>
    </source>
</evidence>
<dbReference type="Proteomes" id="UP000270185">
    <property type="component" value="Chromosome"/>
</dbReference>
<protein>
    <submittedName>
        <fullName evidence="1">Uncharacterized protein</fullName>
    </submittedName>
</protein>
<name>A0A3G8XP48_9FLAO</name>
<reference evidence="2" key="1">
    <citation type="submission" date="2018-11" db="EMBL/GenBank/DDBJ databases">
        <title>Proposal to divide the Flavobacteriaceae and reorganize its genera based on Amino Acid Identity values calculated from whole genome sequences.</title>
        <authorList>
            <person name="Nicholson A.C."/>
            <person name="Gulvik C.A."/>
            <person name="Whitney A.M."/>
            <person name="Humrighouse B.W."/>
            <person name="Bell M."/>
            <person name="Holmes B."/>
            <person name="Steigerwalt A.G."/>
            <person name="Villarma A."/>
            <person name="Sheth M."/>
            <person name="Batra D."/>
            <person name="Pryor J."/>
            <person name="Bernardet J.-F."/>
            <person name="Hugo C."/>
            <person name="Kampfer P."/>
            <person name="Newman J.D."/>
            <person name="McQuiston J.R."/>
        </authorList>
    </citation>
    <scope>NUCLEOTIDE SEQUENCE [LARGE SCALE GENOMIC DNA]</scope>
    <source>
        <strain evidence="2">G0081</strain>
    </source>
</reference>